<feature type="transmembrane region" description="Helical" evidence="1">
    <location>
        <begin position="66"/>
        <end position="87"/>
    </location>
</feature>
<name>A0A132NQQ6_GIAIN</name>
<dbReference type="VEuPathDB" id="GiardiaDB:QR46_3658"/>
<comment type="caution">
    <text evidence="2">The sequence shown here is derived from an EMBL/GenBank/DDBJ whole genome shotgun (WGS) entry which is preliminary data.</text>
</comment>
<gene>
    <name evidence="2" type="ORF">QR46_3658</name>
</gene>
<evidence type="ECO:0000313" key="2">
    <source>
        <dbReference type="EMBL" id="KWX12357.1"/>
    </source>
</evidence>
<keyword evidence="1" id="KW-0472">Membrane</keyword>
<keyword evidence="1" id="KW-0812">Transmembrane</keyword>
<evidence type="ECO:0000313" key="3">
    <source>
        <dbReference type="Proteomes" id="UP000070089"/>
    </source>
</evidence>
<dbReference type="EMBL" id="JXTI01000121">
    <property type="protein sequence ID" value="KWX12357.1"/>
    <property type="molecule type" value="Genomic_DNA"/>
</dbReference>
<accession>A0A132NQQ6</accession>
<sequence>MPKEGHNELSRDGSVQYISAFDDAAKQISIDVLTKATRQVESNDHEVLLSMARNAERRRLDSPNNVPFIAMVMLILTLFSIAFYQIVSMDANNTRYM</sequence>
<protein>
    <submittedName>
        <fullName evidence="2">Uncharacterized protein</fullName>
    </submittedName>
</protein>
<keyword evidence="1" id="KW-1133">Transmembrane helix</keyword>
<organism evidence="2 3">
    <name type="scientific">Giardia duodenalis assemblage B</name>
    <dbReference type="NCBI Taxonomy" id="1394984"/>
    <lineage>
        <taxon>Eukaryota</taxon>
        <taxon>Metamonada</taxon>
        <taxon>Diplomonadida</taxon>
        <taxon>Hexamitidae</taxon>
        <taxon>Giardiinae</taxon>
        <taxon>Giardia</taxon>
    </lineage>
</organism>
<dbReference type="Proteomes" id="UP000070089">
    <property type="component" value="Unassembled WGS sequence"/>
</dbReference>
<dbReference type="AlphaFoldDB" id="A0A132NQQ6"/>
<evidence type="ECO:0000256" key="1">
    <source>
        <dbReference type="SAM" id="Phobius"/>
    </source>
</evidence>
<reference evidence="2 3" key="1">
    <citation type="journal article" date="2015" name="Mol. Biochem. Parasitol.">
        <title>Identification of polymorphic genes for use in assemblage B genotyping assays through comparative genomics of multiple assemblage B Giardia duodenalis isolates.</title>
        <authorList>
            <person name="Wielinga C."/>
            <person name="Thompson R.C."/>
            <person name="Monis P."/>
            <person name="Ryan U."/>
        </authorList>
    </citation>
    <scope>NUCLEOTIDE SEQUENCE [LARGE SCALE GENOMIC DNA]</scope>
    <source>
        <strain evidence="2 3">BAH15c1</strain>
    </source>
</reference>
<dbReference type="OrthoDB" id="10250126at2759"/>
<proteinExistence type="predicted"/>